<evidence type="ECO:0000256" key="5">
    <source>
        <dbReference type="ARBA" id="ARBA00023141"/>
    </source>
</evidence>
<dbReference type="InterPro" id="IPR018204">
    <property type="entry name" value="Trp_synthase_alpha_AS"/>
</dbReference>
<evidence type="ECO:0000256" key="1">
    <source>
        <dbReference type="ARBA" id="ARBA00004733"/>
    </source>
</evidence>
<gene>
    <name evidence="8 10" type="primary">trpA</name>
    <name evidence="10" type="ORF">H4O21_23340</name>
</gene>
<keyword evidence="4 8" id="KW-0822">Tryptophan biosynthesis</keyword>
<dbReference type="AlphaFoldDB" id="A0A839IX72"/>
<dbReference type="HAMAP" id="MF_00131">
    <property type="entry name" value="Trp_synth_alpha"/>
    <property type="match status" value="1"/>
</dbReference>
<dbReference type="Proteomes" id="UP000565262">
    <property type="component" value="Unassembled WGS sequence"/>
</dbReference>
<sequence>MSHLKSFIQDQRTDKPLLLMTHVVYGYPNVEQSLEVMSHLLEEGVELLEVQFPFSDPVADGPVITDACHKAISNRPQLGACLEHIKDLAERYPNSKILLMSYLNPVLNYGVERLAEDMAGIVPGIIIPDITIQNQRMLEPLQKSGVTPIWIVTPDTDNARLDGISDIAEGMLYCVSNAGVTGQQASGLENICSYLTRVRQHSELPLSVGFGISEAEHLLRLKGHADVAIVGSALLKAFNKDGLTGVEMKLNELQSAISKMSAC</sequence>
<evidence type="ECO:0000256" key="2">
    <source>
        <dbReference type="ARBA" id="ARBA00011270"/>
    </source>
</evidence>
<dbReference type="EC" id="4.2.1.20" evidence="8"/>
<evidence type="ECO:0000256" key="7">
    <source>
        <dbReference type="ARBA" id="ARBA00049047"/>
    </source>
</evidence>
<dbReference type="InterPro" id="IPR002028">
    <property type="entry name" value="Trp_synthase_suA"/>
</dbReference>
<comment type="function">
    <text evidence="8">The alpha subunit is responsible for the aldol cleavage of indoleglycerol phosphate to indole and glyceraldehyde 3-phosphate.</text>
</comment>
<comment type="similarity">
    <text evidence="8 9">Belongs to the TrpA family.</text>
</comment>
<dbReference type="RefSeq" id="WP_182812012.1">
    <property type="nucleotide sequence ID" value="NZ_JACJFM010000059.1"/>
</dbReference>
<name>A0A839IX72_9GAMM</name>
<keyword evidence="3 8" id="KW-0028">Amino-acid biosynthesis</keyword>
<accession>A0A839IX72</accession>
<dbReference type="InterPro" id="IPR011060">
    <property type="entry name" value="RibuloseP-bd_barrel"/>
</dbReference>
<dbReference type="GO" id="GO:0004834">
    <property type="term" value="F:tryptophan synthase activity"/>
    <property type="evidence" value="ECO:0007669"/>
    <property type="project" value="UniProtKB-UniRule"/>
</dbReference>
<dbReference type="UniPathway" id="UPA00035">
    <property type="reaction ID" value="UER00044"/>
</dbReference>
<dbReference type="InterPro" id="IPR013785">
    <property type="entry name" value="Aldolase_TIM"/>
</dbReference>
<feature type="active site" description="Proton acceptor" evidence="8">
    <location>
        <position position="60"/>
    </location>
</feature>
<comment type="catalytic activity">
    <reaction evidence="7 8">
        <text>(1S,2R)-1-C-(indol-3-yl)glycerol 3-phosphate + L-serine = D-glyceraldehyde 3-phosphate + L-tryptophan + H2O</text>
        <dbReference type="Rhea" id="RHEA:10532"/>
        <dbReference type="ChEBI" id="CHEBI:15377"/>
        <dbReference type="ChEBI" id="CHEBI:33384"/>
        <dbReference type="ChEBI" id="CHEBI:57912"/>
        <dbReference type="ChEBI" id="CHEBI:58866"/>
        <dbReference type="ChEBI" id="CHEBI:59776"/>
        <dbReference type="EC" id="4.2.1.20"/>
    </reaction>
</comment>
<dbReference type="EMBL" id="JACJFM010000059">
    <property type="protein sequence ID" value="MBB1489548.1"/>
    <property type="molecule type" value="Genomic_DNA"/>
</dbReference>
<comment type="pathway">
    <text evidence="1 8">Amino-acid biosynthesis; L-tryptophan biosynthesis; L-tryptophan from chorismate: step 5/5.</text>
</comment>
<dbReference type="NCBIfam" id="TIGR00262">
    <property type="entry name" value="trpA"/>
    <property type="match status" value="1"/>
</dbReference>
<proteinExistence type="inferred from homology"/>
<evidence type="ECO:0000256" key="4">
    <source>
        <dbReference type="ARBA" id="ARBA00022822"/>
    </source>
</evidence>
<keyword evidence="11" id="KW-1185">Reference proteome</keyword>
<protein>
    <recommendedName>
        <fullName evidence="8">Tryptophan synthase alpha chain</fullName>
        <ecNumber evidence="8">4.2.1.20</ecNumber>
    </recommendedName>
</protein>
<keyword evidence="6 8" id="KW-0456">Lyase</keyword>
<keyword evidence="5 8" id="KW-0057">Aromatic amino acid biosynthesis</keyword>
<comment type="caution">
    <text evidence="10">The sequence shown here is derived from an EMBL/GenBank/DDBJ whole genome shotgun (WGS) entry which is preliminary data.</text>
</comment>
<dbReference type="PROSITE" id="PS00167">
    <property type="entry name" value="TRP_SYNTHASE_ALPHA"/>
    <property type="match status" value="1"/>
</dbReference>
<evidence type="ECO:0000256" key="6">
    <source>
        <dbReference type="ARBA" id="ARBA00023239"/>
    </source>
</evidence>
<reference evidence="10 11" key="1">
    <citation type="submission" date="2020-08" db="EMBL/GenBank/DDBJ databases">
        <title>Oceanospirillum sp. nov. isolated from marine sediment.</title>
        <authorList>
            <person name="Ji X."/>
        </authorList>
    </citation>
    <scope>NUCLEOTIDE SEQUENCE [LARGE SCALE GENOMIC DNA]</scope>
    <source>
        <strain evidence="10 11">D5</strain>
    </source>
</reference>
<dbReference type="GO" id="GO:0005829">
    <property type="term" value="C:cytosol"/>
    <property type="evidence" value="ECO:0007669"/>
    <property type="project" value="TreeGrafter"/>
</dbReference>
<dbReference type="PANTHER" id="PTHR43406">
    <property type="entry name" value="TRYPTOPHAN SYNTHASE, ALPHA CHAIN"/>
    <property type="match status" value="1"/>
</dbReference>
<feature type="active site" description="Proton acceptor" evidence="8">
    <location>
        <position position="49"/>
    </location>
</feature>
<evidence type="ECO:0000313" key="10">
    <source>
        <dbReference type="EMBL" id="MBB1489548.1"/>
    </source>
</evidence>
<organism evidence="10 11">
    <name type="scientific">Oceanospirillum sediminis</name>
    <dbReference type="NCBI Taxonomy" id="2760088"/>
    <lineage>
        <taxon>Bacteria</taxon>
        <taxon>Pseudomonadati</taxon>
        <taxon>Pseudomonadota</taxon>
        <taxon>Gammaproteobacteria</taxon>
        <taxon>Oceanospirillales</taxon>
        <taxon>Oceanospirillaceae</taxon>
        <taxon>Oceanospirillum</taxon>
    </lineage>
</organism>
<evidence type="ECO:0000256" key="3">
    <source>
        <dbReference type="ARBA" id="ARBA00022605"/>
    </source>
</evidence>
<comment type="subunit">
    <text evidence="2 8">Tetramer of two alpha and two beta chains.</text>
</comment>
<dbReference type="Gene3D" id="3.20.20.70">
    <property type="entry name" value="Aldolase class I"/>
    <property type="match status" value="1"/>
</dbReference>
<evidence type="ECO:0000313" key="11">
    <source>
        <dbReference type="Proteomes" id="UP000565262"/>
    </source>
</evidence>
<dbReference type="CDD" id="cd04724">
    <property type="entry name" value="Tryptophan_synthase_alpha"/>
    <property type="match status" value="1"/>
</dbReference>
<evidence type="ECO:0000256" key="8">
    <source>
        <dbReference type="HAMAP-Rule" id="MF_00131"/>
    </source>
</evidence>
<evidence type="ECO:0000256" key="9">
    <source>
        <dbReference type="RuleBase" id="RU003662"/>
    </source>
</evidence>
<dbReference type="SUPFAM" id="SSF51366">
    <property type="entry name" value="Ribulose-phoshate binding barrel"/>
    <property type="match status" value="1"/>
</dbReference>
<dbReference type="Pfam" id="PF00290">
    <property type="entry name" value="Trp_syntA"/>
    <property type="match status" value="1"/>
</dbReference>
<dbReference type="PANTHER" id="PTHR43406:SF1">
    <property type="entry name" value="TRYPTOPHAN SYNTHASE ALPHA CHAIN, CHLOROPLASTIC"/>
    <property type="match status" value="1"/>
</dbReference>